<dbReference type="PROSITE" id="PS51208">
    <property type="entry name" value="AUTOTRANSPORTER"/>
    <property type="match status" value="1"/>
</dbReference>
<sequence length="547" mass="62149">MPHRGYNPMKKHFLSAFGLFVLLQDVGLSNNIIFTGPNQTIEVTQDSGTIPLLKNQYAGNTLAFFYPSRNLDKGFKHLEFIEVEGGMTYLPLLFVLYADMNREQQIGDRVIHSDYLIARVGGFYGRVPLCVVFALGTRADSIKNAIFFTTQSNSDFAFVEIGKGYLDFTEADISITDVKIYNDGLMDYAITHATETNIIPSDEMTGLNAPLLNQTLYLAGFDYLSQRMGELRDNPYSHGVWARIVNGGVSNSLGLGLKSNYTSFQGGYDYGFEGAGFKDFLGVSFFYTLAFPTFESEIVSEKQTRIFENLQSYSTGVSVYNSYIQDEGWYNDSVLKLQYLQSTFEIYNPNRDRTREGKLGNFALSLLSEFGYRFRLAEDWYVQPQAGFGLGWIDKGSFRQSYEGSSEFLDTQISHTLILKSSFGSSFGYTLKRFFPTQKFNLSFYMGTFYEFDYIYGRDISLNTTNLSSSHHSPSLFDPHFLINLGTNIQAYESVRIYFDFEKSFFGMMTKDYQVSLGVRYSFGESPVRGSQTKSADREKGKRDYPL</sequence>
<keyword evidence="4" id="KW-1185">Reference proteome</keyword>
<feature type="domain" description="Autotransporter" evidence="2">
    <location>
        <begin position="233"/>
        <end position="523"/>
    </location>
</feature>
<dbReference type="InterPro" id="IPR006315">
    <property type="entry name" value="OM_autotransptr_brl_dom"/>
</dbReference>
<evidence type="ECO:0000256" key="1">
    <source>
        <dbReference type="SAM" id="MobiDB-lite"/>
    </source>
</evidence>
<feature type="region of interest" description="Disordered" evidence="1">
    <location>
        <begin position="526"/>
        <end position="547"/>
    </location>
</feature>
<accession>A0A3D8IYY7</accession>
<dbReference type="GO" id="GO:0019867">
    <property type="term" value="C:outer membrane"/>
    <property type="evidence" value="ECO:0007669"/>
    <property type="project" value="InterPro"/>
</dbReference>
<dbReference type="AlphaFoldDB" id="A0A3D8IYY7"/>
<dbReference type="Pfam" id="PF03797">
    <property type="entry name" value="Autotransporter"/>
    <property type="match status" value="1"/>
</dbReference>
<dbReference type="InterPro" id="IPR036709">
    <property type="entry name" value="Autotransporte_beta_dom_sf"/>
</dbReference>
<evidence type="ECO:0000313" key="4">
    <source>
        <dbReference type="Proteomes" id="UP000257045"/>
    </source>
</evidence>
<evidence type="ECO:0000259" key="2">
    <source>
        <dbReference type="PROSITE" id="PS51208"/>
    </source>
</evidence>
<dbReference type="InterPro" id="IPR005546">
    <property type="entry name" value="Autotransporte_beta"/>
</dbReference>
<organism evidence="3 4">
    <name type="scientific">Helicobacter brantae</name>
    <dbReference type="NCBI Taxonomy" id="375927"/>
    <lineage>
        <taxon>Bacteria</taxon>
        <taxon>Pseudomonadati</taxon>
        <taxon>Campylobacterota</taxon>
        <taxon>Epsilonproteobacteria</taxon>
        <taxon>Campylobacterales</taxon>
        <taxon>Helicobacteraceae</taxon>
        <taxon>Helicobacter</taxon>
    </lineage>
</organism>
<comment type="caution">
    <text evidence="3">The sequence shown here is derived from an EMBL/GenBank/DDBJ whole genome shotgun (WGS) entry which is preliminary data.</text>
</comment>
<dbReference type="Gene3D" id="2.40.128.130">
    <property type="entry name" value="Autotransporter beta-domain"/>
    <property type="match status" value="1"/>
</dbReference>
<protein>
    <recommendedName>
        <fullName evidence="2">Autotransporter domain-containing protein</fullName>
    </recommendedName>
</protein>
<name>A0A3D8IYY7_9HELI</name>
<dbReference type="NCBIfam" id="TIGR01414">
    <property type="entry name" value="autotrans_barl"/>
    <property type="match status" value="1"/>
</dbReference>
<proteinExistence type="predicted"/>
<dbReference type="OrthoDB" id="5316376at2"/>
<dbReference type="SUPFAM" id="SSF103515">
    <property type="entry name" value="Autotransporter"/>
    <property type="match status" value="1"/>
</dbReference>
<reference evidence="3 4" key="1">
    <citation type="submission" date="2018-04" db="EMBL/GenBank/DDBJ databases">
        <title>Novel Campyloabacter and Helicobacter Species and Strains.</title>
        <authorList>
            <person name="Mannion A.J."/>
            <person name="Shen Z."/>
            <person name="Fox J.G."/>
        </authorList>
    </citation>
    <scope>NUCLEOTIDE SEQUENCE [LARGE SCALE GENOMIC DNA]</scope>
    <source>
        <strain evidence="3 4">MIT 04-9366</strain>
    </source>
</reference>
<dbReference type="Proteomes" id="UP000257045">
    <property type="component" value="Unassembled WGS sequence"/>
</dbReference>
<dbReference type="EMBL" id="NXLV01000009">
    <property type="protein sequence ID" value="RDU70487.1"/>
    <property type="molecule type" value="Genomic_DNA"/>
</dbReference>
<feature type="compositionally biased region" description="Basic and acidic residues" evidence="1">
    <location>
        <begin position="535"/>
        <end position="547"/>
    </location>
</feature>
<gene>
    <name evidence="3" type="ORF">CQA58_05675</name>
</gene>
<evidence type="ECO:0000313" key="3">
    <source>
        <dbReference type="EMBL" id="RDU70487.1"/>
    </source>
</evidence>